<dbReference type="RefSeq" id="XP_053586949.1">
    <property type="nucleotide sequence ID" value="XM_053727372.1"/>
</dbReference>
<dbReference type="KEGG" id="crq:GCK72_009413"/>
<feature type="region of interest" description="Disordered" evidence="1">
    <location>
        <begin position="1"/>
        <end position="43"/>
    </location>
</feature>
<dbReference type="CTD" id="78774890"/>
<dbReference type="EMBL" id="WUAV01000003">
    <property type="protein sequence ID" value="KAF1761159.1"/>
    <property type="molecule type" value="Genomic_DNA"/>
</dbReference>
<dbReference type="AlphaFoldDB" id="A0A6A5H2G4"/>
<organism evidence="2 3">
    <name type="scientific">Caenorhabditis remanei</name>
    <name type="common">Caenorhabditis vulgaris</name>
    <dbReference type="NCBI Taxonomy" id="31234"/>
    <lineage>
        <taxon>Eukaryota</taxon>
        <taxon>Metazoa</taxon>
        <taxon>Ecdysozoa</taxon>
        <taxon>Nematoda</taxon>
        <taxon>Chromadorea</taxon>
        <taxon>Rhabditida</taxon>
        <taxon>Rhabditina</taxon>
        <taxon>Rhabditomorpha</taxon>
        <taxon>Rhabditoidea</taxon>
        <taxon>Rhabditidae</taxon>
        <taxon>Peloderinae</taxon>
        <taxon>Caenorhabditis</taxon>
    </lineage>
</organism>
<gene>
    <name evidence="2" type="ORF">GCK72_009413</name>
</gene>
<reference evidence="2 3" key="1">
    <citation type="submission" date="2019-12" db="EMBL/GenBank/DDBJ databases">
        <title>Chromosome-level assembly of the Caenorhabditis remanei genome.</title>
        <authorList>
            <person name="Teterina A.A."/>
            <person name="Willis J.H."/>
            <person name="Phillips P.C."/>
        </authorList>
    </citation>
    <scope>NUCLEOTIDE SEQUENCE [LARGE SCALE GENOMIC DNA]</scope>
    <source>
        <strain evidence="2 3">PX506</strain>
        <tissue evidence="2">Whole organism</tissue>
    </source>
</reference>
<protein>
    <submittedName>
        <fullName evidence="2">Uncharacterized protein</fullName>
    </submittedName>
</protein>
<evidence type="ECO:0000256" key="1">
    <source>
        <dbReference type="SAM" id="MobiDB-lite"/>
    </source>
</evidence>
<dbReference type="GeneID" id="78774890"/>
<evidence type="ECO:0000313" key="2">
    <source>
        <dbReference type="EMBL" id="KAF1761159.1"/>
    </source>
</evidence>
<feature type="compositionally biased region" description="Basic and acidic residues" evidence="1">
    <location>
        <begin position="1"/>
        <end position="10"/>
    </location>
</feature>
<dbReference type="Proteomes" id="UP000483820">
    <property type="component" value="Chromosome III"/>
</dbReference>
<comment type="caution">
    <text evidence="2">The sequence shown here is derived from an EMBL/GenBank/DDBJ whole genome shotgun (WGS) entry which is preliminary data.</text>
</comment>
<accession>A0A6A5H2G4</accession>
<sequence>MHGPDERDPSEHEEDEDGPPKRAEEEEAYPAGHPPLNPVPVHGPIEISSVQVTVDGQQTPLDGIQAPTASDPSRHLTVVEVPAQQSPLEQVYPVPHCPLTHPPAAWVPSGQTEMK</sequence>
<proteinExistence type="predicted"/>
<evidence type="ECO:0000313" key="3">
    <source>
        <dbReference type="Proteomes" id="UP000483820"/>
    </source>
</evidence>
<name>A0A6A5H2G4_CAERE</name>